<name>A0A0D3ITG1_EMIH1</name>
<dbReference type="PANTHER" id="PTHR13061:SF29">
    <property type="entry name" value="GAMMA CARBONIC ANHYDRASE-LIKE 1, MITOCHONDRIAL-RELATED"/>
    <property type="match status" value="1"/>
</dbReference>
<dbReference type="STRING" id="2903.R1DUX3"/>
<reference evidence="1" key="2">
    <citation type="submission" date="2024-10" db="UniProtKB">
        <authorList>
            <consortium name="EnsemblProtists"/>
        </authorList>
    </citation>
    <scope>IDENTIFICATION</scope>
</reference>
<evidence type="ECO:0008006" key="3">
    <source>
        <dbReference type="Google" id="ProtNLM"/>
    </source>
</evidence>
<reference evidence="2" key="1">
    <citation type="journal article" date="2013" name="Nature">
        <title>Pan genome of the phytoplankton Emiliania underpins its global distribution.</title>
        <authorList>
            <person name="Read B.A."/>
            <person name="Kegel J."/>
            <person name="Klute M.J."/>
            <person name="Kuo A."/>
            <person name="Lefebvre S.C."/>
            <person name="Maumus F."/>
            <person name="Mayer C."/>
            <person name="Miller J."/>
            <person name="Monier A."/>
            <person name="Salamov A."/>
            <person name="Young J."/>
            <person name="Aguilar M."/>
            <person name="Claverie J.M."/>
            <person name="Frickenhaus S."/>
            <person name="Gonzalez K."/>
            <person name="Herman E.K."/>
            <person name="Lin Y.C."/>
            <person name="Napier J."/>
            <person name="Ogata H."/>
            <person name="Sarno A.F."/>
            <person name="Shmutz J."/>
            <person name="Schroeder D."/>
            <person name="de Vargas C."/>
            <person name="Verret F."/>
            <person name="von Dassow P."/>
            <person name="Valentin K."/>
            <person name="Van de Peer Y."/>
            <person name="Wheeler G."/>
            <person name="Dacks J.B."/>
            <person name="Delwiche C.F."/>
            <person name="Dyhrman S.T."/>
            <person name="Glockner G."/>
            <person name="John U."/>
            <person name="Richards T."/>
            <person name="Worden A.Z."/>
            <person name="Zhang X."/>
            <person name="Grigoriev I.V."/>
            <person name="Allen A.E."/>
            <person name="Bidle K."/>
            <person name="Borodovsky M."/>
            <person name="Bowler C."/>
            <person name="Brownlee C."/>
            <person name="Cock J.M."/>
            <person name="Elias M."/>
            <person name="Gladyshev V.N."/>
            <person name="Groth M."/>
            <person name="Guda C."/>
            <person name="Hadaegh A."/>
            <person name="Iglesias-Rodriguez M.D."/>
            <person name="Jenkins J."/>
            <person name="Jones B.M."/>
            <person name="Lawson T."/>
            <person name="Leese F."/>
            <person name="Lindquist E."/>
            <person name="Lobanov A."/>
            <person name="Lomsadze A."/>
            <person name="Malik S.B."/>
            <person name="Marsh M.E."/>
            <person name="Mackinder L."/>
            <person name="Mock T."/>
            <person name="Mueller-Roeber B."/>
            <person name="Pagarete A."/>
            <person name="Parker M."/>
            <person name="Probert I."/>
            <person name="Quesneville H."/>
            <person name="Raines C."/>
            <person name="Rensing S.A."/>
            <person name="Riano-Pachon D.M."/>
            <person name="Richier S."/>
            <person name="Rokitta S."/>
            <person name="Shiraiwa Y."/>
            <person name="Soanes D.M."/>
            <person name="van der Giezen M."/>
            <person name="Wahlund T.M."/>
            <person name="Williams B."/>
            <person name="Wilson W."/>
            <person name="Wolfe G."/>
            <person name="Wurch L.L."/>
        </authorList>
    </citation>
    <scope>NUCLEOTIDE SEQUENCE</scope>
</reference>
<dbReference type="HOGENOM" id="CLU_064827_0_0_1"/>
<dbReference type="KEGG" id="ehx:EMIHUDRAFT_432493"/>
<dbReference type="Gene3D" id="2.160.10.10">
    <property type="entry name" value="Hexapeptide repeat proteins"/>
    <property type="match status" value="1"/>
</dbReference>
<proteinExistence type="predicted"/>
<dbReference type="PANTHER" id="PTHR13061">
    <property type="entry name" value="DYNACTIN SUBUNIT P25"/>
    <property type="match status" value="1"/>
</dbReference>
<accession>A0A0D3ITG1</accession>
<dbReference type="InterPro" id="IPR047324">
    <property type="entry name" value="LbH_gamma_CA-like"/>
</dbReference>
<sequence length="235" mass="24923">MKRVLVGVGKALRDTGQAVERMGMRAQDNWIFQEKICRHRALMNLFDQRPKLRPSVFVAPNASLIGNVSVMDESSIWYGAVVRGDQSPVDIGGKSSIGDRSVVLSASVNPTGFAAKTSIGDWVTVGQGCVLRGCTVDNFAVVGDGCVIGEGALVETHGVLEAGSVLPAGGLVPRGEVHGGNPAAFVRKLEKDEIAAIEKKAEDVSMSAKKHADEFLAYSNTYQLREQLGTAAGKI</sequence>
<organism evidence="1 2">
    <name type="scientific">Emiliania huxleyi (strain CCMP1516)</name>
    <dbReference type="NCBI Taxonomy" id="280463"/>
    <lineage>
        <taxon>Eukaryota</taxon>
        <taxon>Haptista</taxon>
        <taxon>Haptophyta</taxon>
        <taxon>Prymnesiophyceae</taxon>
        <taxon>Isochrysidales</taxon>
        <taxon>Noelaerhabdaceae</taxon>
        <taxon>Emiliania</taxon>
    </lineage>
</organism>
<dbReference type="CDD" id="cd04645">
    <property type="entry name" value="LbH_gamma_CA_like"/>
    <property type="match status" value="1"/>
</dbReference>
<dbReference type="GeneID" id="17260688"/>
<protein>
    <recommendedName>
        <fullName evidence="3">Gamma carbonic anhydrase</fullName>
    </recommendedName>
</protein>
<dbReference type="InterPro" id="IPR011004">
    <property type="entry name" value="Trimer_LpxA-like_sf"/>
</dbReference>
<dbReference type="eggNOG" id="ENOG502QTES">
    <property type="taxonomic scope" value="Eukaryota"/>
</dbReference>
<dbReference type="SMR" id="A0A0D3ITG1"/>
<evidence type="ECO:0000313" key="1">
    <source>
        <dbReference type="EnsemblProtists" id="EOD14546"/>
    </source>
</evidence>
<dbReference type="AlphaFoldDB" id="A0A0D3ITG1"/>
<evidence type="ECO:0000313" key="2">
    <source>
        <dbReference type="Proteomes" id="UP000013827"/>
    </source>
</evidence>
<keyword evidence="2" id="KW-1185">Reference proteome</keyword>
<dbReference type="RefSeq" id="XP_005766975.1">
    <property type="nucleotide sequence ID" value="XM_005766918.1"/>
</dbReference>
<dbReference type="SUPFAM" id="SSF51161">
    <property type="entry name" value="Trimeric LpxA-like enzymes"/>
    <property type="match status" value="1"/>
</dbReference>
<dbReference type="PaxDb" id="2903-EOD14546"/>
<dbReference type="EnsemblProtists" id="EOD14546">
    <property type="protein sequence ID" value="EOD14546"/>
    <property type="gene ID" value="EMIHUDRAFT_432493"/>
</dbReference>
<dbReference type="InterPro" id="IPR050484">
    <property type="entry name" value="Transf_Hexapept/Carb_Anhydrase"/>
</dbReference>
<dbReference type="OMA" id="AHVRQNT"/>
<dbReference type="Proteomes" id="UP000013827">
    <property type="component" value="Unassembled WGS sequence"/>
</dbReference>